<dbReference type="GO" id="GO:1904680">
    <property type="term" value="F:peptide transmembrane transporter activity"/>
    <property type="evidence" value="ECO:0007669"/>
    <property type="project" value="TreeGrafter"/>
</dbReference>
<dbReference type="Gene3D" id="3.90.76.10">
    <property type="entry name" value="Dipeptide-binding Protein, Domain 1"/>
    <property type="match status" value="1"/>
</dbReference>
<accession>A0A369WA49</accession>
<comment type="similarity">
    <text evidence="2">Belongs to the bacterial solute-binding protein 5 family.</text>
</comment>
<dbReference type="PIRSF" id="PIRSF002741">
    <property type="entry name" value="MppA"/>
    <property type="match status" value="1"/>
</dbReference>
<reference evidence="7" key="1">
    <citation type="submission" date="2018-07" db="EMBL/GenBank/DDBJ databases">
        <authorList>
            <person name="Liu B.-T."/>
            <person name="Du Z."/>
        </authorList>
    </citation>
    <scope>NUCLEOTIDE SEQUENCE [LARGE SCALE GENOMIC DNA]</scope>
    <source>
        <strain evidence="7">XYN52</strain>
    </source>
</reference>
<evidence type="ECO:0000256" key="4">
    <source>
        <dbReference type="ARBA" id="ARBA00022729"/>
    </source>
</evidence>
<dbReference type="PANTHER" id="PTHR30290">
    <property type="entry name" value="PERIPLASMIC BINDING COMPONENT OF ABC TRANSPORTER"/>
    <property type="match status" value="1"/>
</dbReference>
<organism evidence="6 7">
    <name type="scientific">Pelagibacterium lacus</name>
    <dbReference type="NCBI Taxonomy" id="2282655"/>
    <lineage>
        <taxon>Bacteria</taxon>
        <taxon>Pseudomonadati</taxon>
        <taxon>Pseudomonadota</taxon>
        <taxon>Alphaproteobacteria</taxon>
        <taxon>Hyphomicrobiales</taxon>
        <taxon>Devosiaceae</taxon>
        <taxon>Pelagibacterium</taxon>
    </lineage>
</organism>
<feature type="domain" description="Solute-binding protein family 5" evidence="5">
    <location>
        <begin position="67"/>
        <end position="395"/>
    </location>
</feature>
<dbReference type="InterPro" id="IPR023765">
    <property type="entry name" value="SBP_5_CS"/>
</dbReference>
<dbReference type="InterPro" id="IPR039424">
    <property type="entry name" value="SBP_5"/>
</dbReference>
<dbReference type="PROSITE" id="PS01040">
    <property type="entry name" value="SBP_BACTERIAL_5"/>
    <property type="match status" value="1"/>
</dbReference>
<dbReference type="OrthoDB" id="9803988at2"/>
<keyword evidence="4" id="KW-0732">Signal</keyword>
<evidence type="ECO:0000313" key="6">
    <source>
        <dbReference type="EMBL" id="RDE08941.1"/>
    </source>
</evidence>
<evidence type="ECO:0000313" key="7">
    <source>
        <dbReference type="Proteomes" id="UP000253759"/>
    </source>
</evidence>
<dbReference type="GO" id="GO:0015833">
    <property type="term" value="P:peptide transport"/>
    <property type="evidence" value="ECO:0007669"/>
    <property type="project" value="TreeGrafter"/>
</dbReference>
<protein>
    <submittedName>
        <fullName evidence="6">ABC transporter substrate-binding protein</fullName>
    </submittedName>
</protein>
<dbReference type="GO" id="GO:0030288">
    <property type="term" value="C:outer membrane-bounded periplasmic space"/>
    <property type="evidence" value="ECO:0007669"/>
    <property type="project" value="UniProtKB-ARBA"/>
</dbReference>
<name>A0A369WA49_9HYPH</name>
<dbReference type="EMBL" id="QQNH01000010">
    <property type="protein sequence ID" value="RDE08941.1"/>
    <property type="molecule type" value="Genomic_DNA"/>
</dbReference>
<keyword evidence="7" id="KW-1185">Reference proteome</keyword>
<sequence length="491" mass="54008">MRALLATTAFVGVFGVVTGYAQAQSIAIGIGSEPSTLDPQLRDDGGERQVNDNIYEALLARTPQGDIVPGLALDLPTQIDDTTWEFALREGISFHNGEPFNADAVVASIERAVDPENASEQLAYFGTVTGAEKVDDFTVRVFTDGPDPALPSRMYWMKMVPPVHAAEGDIAEEPVGTGPYKFVSWDRGSTITLEANEDYWDGAPDIEDVTIRFIVEPGTRLSGLMAGELDVIVYLLPEFAASVPQHAVVGGLETSVIILATDNDATSDPRVRQALNYAIDRQTLADSLFLGFADVAKGQLIHPEAFGYNTSLESYPYDPERARELIAEAGAEGTTIELMGTSGRWLKDRELVEAIGAYWSEIGLNVDVQIEEFSAYLRRLFDMNTRPDAYFVLNSNELLDADREMSFAYEAGLGGASNSDADLTAMIVEARSEADLERRAELYDEITTMVHEQAYDVPLFNHQDIYGMSERMIWQPRTDAKLIINEMSVNQ</sequence>
<comment type="subcellular location">
    <subcellularLocation>
        <location evidence="1">Periplasm</location>
    </subcellularLocation>
</comment>
<comment type="caution">
    <text evidence="6">The sequence shown here is derived from an EMBL/GenBank/DDBJ whole genome shotgun (WGS) entry which is preliminary data.</text>
</comment>
<proteinExistence type="inferred from homology"/>
<dbReference type="Gene3D" id="3.10.105.10">
    <property type="entry name" value="Dipeptide-binding Protein, Domain 3"/>
    <property type="match status" value="1"/>
</dbReference>
<evidence type="ECO:0000256" key="3">
    <source>
        <dbReference type="ARBA" id="ARBA00022448"/>
    </source>
</evidence>
<dbReference type="SUPFAM" id="SSF53850">
    <property type="entry name" value="Periplasmic binding protein-like II"/>
    <property type="match status" value="1"/>
</dbReference>
<dbReference type="Pfam" id="PF00496">
    <property type="entry name" value="SBP_bac_5"/>
    <property type="match status" value="1"/>
</dbReference>
<dbReference type="PANTHER" id="PTHR30290:SF9">
    <property type="entry name" value="OLIGOPEPTIDE-BINDING PROTEIN APPA"/>
    <property type="match status" value="1"/>
</dbReference>
<dbReference type="InterPro" id="IPR030678">
    <property type="entry name" value="Peptide/Ni-bd"/>
</dbReference>
<evidence type="ECO:0000256" key="1">
    <source>
        <dbReference type="ARBA" id="ARBA00004418"/>
    </source>
</evidence>
<dbReference type="Gene3D" id="3.40.190.10">
    <property type="entry name" value="Periplasmic binding protein-like II"/>
    <property type="match status" value="1"/>
</dbReference>
<dbReference type="AlphaFoldDB" id="A0A369WA49"/>
<gene>
    <name evidence="6" type="ORF">DVH29_08990</name>
</gene>
<evidence type="ECO:0000256" key="2">
    <source>
        <dbReference type="ARBA" id="ARBA00005695"/>
    </source>
</evidence>
<dbReference type="Proteomes" id="UP000253759">
    <property type="component" value="Unassembled WGS sequence"/>
</dbReference>
<evidence type="ECO:0000259" key="5">
    <source>
        <dbReference type="Pfam" id="PF00496"/>
    </source>
</evidence>
<dbReference type="GO" id="GO:0043190">
    <property type="term" value="C:ATP-binding cassette (ABC) transporter complex"/>
    <property type="evidence" value="ECO:0007669"/>
    <property type="project" value="InterPro"/>
</dbReference>
<dbReference type="InterPro" id="IPR000914">
    <property type="entry name" value="SBP_5_dom"/>
</dbReference>
<keyword evidence="3" id="KW-0813">Transport</keyword>